<dbReference type="Gene3D" id="3.40.50.300">
    <property type="entry name" value="P-loop containing nucleotide triphosphate hydrolases"/>
    <property type="match status" value="2"/>
</dbReference>
<dbReference type="AlphaFoldDB" id="A0A3P4B5Z6"/>
<keyword evidence="3" id="KW-0418">Kinase</keyword>
<dbReference type="GO" id="GO:0043751">
    <property type="term" value="F:polyphosphate:AMP phosphotransferase activity"/>
    <property type="evidence" value="ECO:0007669"/>
    <property type="project" value="InterPro"/>
</dbReference>
<dbReference type="InterPro" id="IPR022489">
    <property type="entry name" value="PolyP_AMP_Tfrase"/>
</dbReference>
<dbReference type="EMBL" id="UWPJ01000029">
    <property type="protein sequence ID" value="VCU71734.1"/>
    <property type="molecule type" value="Genomic_DNA"/>
</dbReference>
<feature type="region of interest" description="Disordered" evidence="1">
    <location>
        <begin position="238"/>
        <end position="257"/>
    </location>
</feature>
<keyword evidence="3" id="KW-0808">Transferase</keyword>
<dbReference type="GO" id="GO:0016301">
    <property type="term" value="F:kinase activity"/>
    <property type="evidence" value="ECO:0007669"/>
    <property type="project" value="UniProtKB-KW"/>
</dbReference>
<proteinExistence type="predicted"/>
<organism evidence="3 4">
    <name type="scientific">Pigmentiphaga humi</name>
    <dbReference type="NCBI Taxonomy" id="2478468"/>
    <lineage>
        <taxon>Bacteria</taxon>
        <taxon>Pseudomonadati</taxon>
        <taxon>Pseudomonadota</taxon>
        <taxon>Betaproteobacteria</taxon>
        <taxon>Burkholderiales</taxon>
        <taxon>Alcaligenaceae</taxon>
        <taxon>Pigmentiphaga</taxon>
    </lineage>
</organism>
<reference evidence="3 4" key="1">
    <citation type="submission" date="2018-10" db="EMBL/GenBank/DDBJ databases">
        <authorList>
            <person name="Criscuolo A."/>
        </authorList>
    </citation>
    <scope>NUCLEOTIDE SEQUENCE [LARGE SCALE GENOMIC DNA]</scope>
    <source>
        <strain evidence="3">DnA1</strain>
    </source>
</reference>
<dbReference type="PANTHER" id="PTHR34383">
    <property type="entry name" value="POLYPHOSPHATE:AMP PHOSPHOTRANSFERASE-RELATED"/>
    <property type="match status" value="1"/>
</dbReference>
<dbReference type="NCBIfam" id="TIGR03708">
    <property type="entry name" value="poly_P_AMP_trns"/>
    <property type="match status" value="1"/>
</dbReference>
<dbReference type="InterPro" id="IPR027417">
    <property type="entry name" value="P-loop_NTPase"/>
</dbReference>
<dbReference type="SUPFAM" id="SSF52540">
    <property type="entry name" value="P-loop containing nucleoside triphosphate hydrolases"/>
    <property type="match status" value="2"/>
</dbReference>
<evidence type="ECO:0000256" key="1">
    <source>
        <dbReference type="SAM" id="MobiDB-lite"/>
    </source>
</evidence>
<dbReference type="InterPro" id="IPR022488">
    <property type="entry name" value="PPK2-related"/>
</dbReference>
<dbReference type="Proteomes" id="UP000277294">
    <property type="component" value="Unassembled WGS sequence"/>
</dbReference>
<dbReference type="PANTHER" id="PTHR34383:SF3">
    <property type="entry name" value="POLYPHOSPHATE:AMP PHOSPHOTRANSFERASE"/>
    <property type="match status" value="1"/>
</dbReference>
<feature type="domain" description="Polyphosphate kinase-2-related" evidence="2">
    <location>
        <begin position="12"/>
        <end position="233"/>
    </location>
</feature>
<evidence type="ECO:0000259" key="2">
    <source>
        <dbReference type="Pfam" id="PF03976"/>
    </source>
</evidence>
<gene>
    <name evidence="3" type="ORF">PIGHUM_03822</name>
</gene>
<evidence type="ECO:0000313" key="4">
    <source>
        <dbReference type="Proteomes" id="UP000277294"/>
    </source>
</evidence>
<dbReference type="RefSeq" id="WP_187697811.1">
    <property type="nucleotide sequence ID" value="NZ_UWPJ01000029.1"/>
</dbReference>
<dbReference type="GO" id="GO:0006797">
    <property type="term" value="P:polyphosphate metabolic process"/>
    <property type="evidence" value="ECO:0007669"/>
    <property type="project" value="InterPro"/>
</dbReference>
<feature type="domain" description="Polyphosphate kinase-2-related" evidence="2">
    <location>
        <begin position="267"/>
        <end position="488"/>
    </location>
</feature>
<sequence>MFQQAELDPVLADAEYKRREPALRIALLQSQYDLLRKRDRALLVVVAGVDGAGKGSAINQLNEWMDPRHIRTLAFGDPSADEAQRPPMWRYWNALPALGQTGIVFGSWYAPLFLEAARKKPDMNRIEAMAAEIARFEAMLAGERVQVLKLWYHLSREAQAARIQSQLANPATAWRVSEADLEVPRKFKRLRAAGQIVLESTHTPHAPWRVVPSANERLRTIETAGAVLEALRRKLPAAPRKPPAIPGAQSGHGEAPALEPVPDARKLDDGVYERQLAAWQARLSAQVRRKRFRKRSLVLVFEGVDAAGKGGAIRRVAHALDVRDLEIVPISAPSDDERAHPYLWRFWRHLPLHGRVCIFDRSWYGRVLVERVDGLIPPATWKRAYVEINDFEEQLRRGGAVVIKFWLAISRDEQLRRFHERRDSPFKQFKLTPDDWRNRRKWDDYAQAAQDMLARTDTAHAPWVVVATDDKRAARLLVLEHIVQALEEAW</sequence>
<keyword evidence="4" id="KW-1185">Reference proteome</keyword>
<dbReference type="Pfam" id="PF03976">
    <property type="entry name" value="PPK2"/>
    <property type="match status" value="2"/>
</dbReference>
<name>A0A3P4B5Z6_9BURK</name>
<evidence type="ECO:0000313" key="3">
    <source>
        <dbReference type="EMBL" id="VCU71734.1"/>
    </source>
</evidence>
<accession>A0A3P4B5Z6</accession>
<protein>
    <submittedName>
        <fullName evidence="3">Thymidylate kinase</fullName>
    </submittedName>
</protein>